<dbReference type="EMBL" id="QGHA01000008">
    <property type="protein sequence ID" value="PWK75364.1"/>
    <property type="molecule type" value="Genomic_DNA"/>
</dbReference>
<evidence type="ECO:0000313" key="2">
    <source>
        <dbReference type="Proteomes" id="UP000245678"/>
    </source>
</evidence>
<keyword evidence="2" id="KW-1185">Reference proteome</keyword>
<sequence>MPLSYSYSNFDEGDKELSNFAKALALPVRIAIIRIIMENNNAVNREALWEIPFNIETINKHVAELKNLGILKVQGYKGHITYSIDQSLFEHMAFRFAELFKNTRIFNVN</sequence>
<evidence type="ECO:0008006" key="3">
    <source>
        <dbReference type="Google" id="ProtNLM"/>
    </source>
</evidence>
<reference evidence="1 2" key="1">
    <citation type="submission" date="2018-05" db="EMBL/GenBank/DDBJ databases">
        <title>Genomic Encyclopedia of Archaeal and Bacterial Type Strains, Phase II (KMG-II): from individual species to whole genera.</title>
        <authorList>
            <person name="Goeker M."/>
        </authorList>
    </citation>
    <scope>NUCLEOTIDE SEQUENCE [LARGE SCALE GENOMIC DNA]</scope>
    <source>
        <strain evidence="1 2">DSM 19975</strain>
    </source>
</reference>
<dbReference type="AlphaFoldDB" id="A0A316H3B6"/>
<dbReference type="Proteomes" id="UP000245678">
    <property type="component" value="Unassembled WGS sequence"/>
</dbReference>
<protein>
    <recommendedName>
        <fullName evidence="3">DNA-binding transcriptional ArsR family regulator</fullName>
    </recommendedName>
</protein>
<dbReference type="InterPro" id="IPR036390">
    <property type="entry name" value="WH_DNA-bd_sf"/>
</dbReference>
<comment type="caution">
    <text evidence="1">The sequence shown here is derived from an EMBL/GenBank/DDBJ whole genome shotgun (WGS) entry which is preliminary data.</text>
</comment>
<dbReference type="SUPFAM" id="SSF46785">
    <property type="entry name" value="Winged helix' DNA-binding domain"/>
    <property type="match status" value="1"/>
</dbReference>
<dbReference type="InterPro" id="IPR036388">
    <property type="entry name" value="WH-like_DNA-bd_sf"/>
</dbReference>
<evidence type="ECO:0000313" key="1">
    <source>
        <dbReference type="EMBL" id="PWK75364.1"/>
    </source>
</evidence>
<gene>
    <name evidence="1" type="ORF">LX99_03858</name>
</gene>
<dbReference type="Gene3D" id="1.10.10.10">
    <property type="entry name" value="Winged helix-like DNA-binding domain superfamily/Winged helix DNA-binding domain"/>
    <property type="match status" value="1"/>
</dbReference>
<organism evidence="1 2">
    <name type="scientific">Mucilaginibacter oryzae</name>
    <dbReference type="NCBI Taxonomy" id="468058"/>
    <lineage>
        <taxon>Bacteria</taxon>
        <taxon>Pseudomonadati</taxon>
        <taxon>Bacteroidota</taxon>
        <taxon>Sphingobacteriia</taxon>
        <taxon>Sphingobacteriales</taxon>
        <taxon>Sphingobacteriaceae</taxon>
        <taxon>Mucilaginibacter</taxon>
    </lineage>
</organism>
<proteinExistence type="predicted"/>
<accession>A0A316H3B6</accession>
<name>A0A316H3B6_9SPHI</name>
<dbReference type="RefSeq" id="WP_109609309.1">
    <property type="nucleotide sequence ID" value="NZ_QGHA01000008.1"/>
</dbReference>